<proteinExistence type="predicted"/>
<sequence>MKRVNLLSLKPVSETCSRLCLSHHERKWQIPGVVLEDQYQLSDGRMLAFTSDNCPYEEGLHILLLKTGHDEFEQVDLGLENTPGIYTNGKVVSESVMEFQFFNNENYRVEVVEKPRLQLTQFLSGSEIKYKSPLRRKSLSVTRLVNTKNTQV</sequence>
<evidence type="ECO:0000313" key="1">
    <source>
        <dbReference type="EMBL" id="MFD1216878.1"/>
    </source>
</evidence>
<protein>
    <submittedName>
        <fullName evidence="1">Uncharacterized protein</fullName>
    </submittedName>
</protein>
<gene>
    <name evidence="1" type="ORF">ACFQ2X_09720</name>
</gene>
<reference evidence="2" key="1">
    <citation type="journal article" date="2019" name="Int. J. Syst. Evol. Microbiol.">
        <title>The Global Catalogue of Microorganisms (GCM) 10K type strain sequencing project: providing services to taxonomists for standard genome sequencing and annotation.</title>
        <authorList>
            <consortium name="The Broad Institute Genomics Platform"/>
            <consortium name="The Broad Institute Genome Sequencing Center for Infectious Disease"/>
            <person name="Wu L."/>
            <person name="Ma J."/>
        </authorList>
    </citation>
    <scope>NUCLEOTIDE SEQUENCE [LARGE SCALE GENOMIC DNA]</scope>
    <source>
        <strain evidence="2">CCUG 54356</strain>
    </source>
</reference>
<name>A0ABW3U7K6_9GAMM</name>
<organism evidence="1 2">
    <name type="scientific">Microbulbifer celer</name>
    <dbReference type="NCBI Taxonomy" id="435905"/>
    <lineage>
        <taxon>Bacteria</taxon>
        <taxon>Pseudomonadati</taxon>
        <taxon>Pseudomonadota</taxon>
        <taxon>Gammaproteobacteria</taxon>
        <taxon>Cellvibrionales</taxon>
        <taxon>Microbulbiferaceae</taxon>
        <taxon>Microbulbifer</taxon>
    </lineage>
</organism>
<dbReference type="RefSeq" id="WP_230437057.1">
    <property type="nucleotide sequence ID" value="NZ_CP087715.1"/>
</dbReference>
<keyword evidence="2" id="KW-1185">Reference proteome</keyword>
<dbReference type="EMBL" id="JBHTLR010000008">
    <property type="protein sequence ID" value="MFD1216878.1"/>
    <property type="molecule type" value="Genomic_DNA"/>
</dbReference>
<evidence type="ECO:0000313" key="2">
    <source>
        <dbReference type="Proteomes" id="UP001597264"/>
    </source>
</evidence>
<accession>A0ABW3U7K6</accession>
<comment type="caution">
    <text evidence="1">The sequence shown here is derived from an EMBL/GenBank/DDBJ whole genome shotgun (WGS) entry which is preliminary data.</text>
</comment>
<dbReference type="Proteomes" id="UP001597264">
    <property type="component" value="Unassembled WGS sequence"/>
</dbReference>